<dbReference type="RefSeq" id="WP_135802617.1">
    <property type="nucleotide sequence ID" value="NZ_SRPF01000002.1"/>
</dbReference>
<name>A0A4Z1C8N9_9GAMM</name>
<comment type="caution">
    <text evidence="2">The sequence shown here is derived from an EMBL/GenBank/DDBJ whole genome shotgun (WGS) entry which is preliminary data.</text>
</comment>
<evidence type="ECO:0000313" key="2">
    <source>
        <dbReference type="EMBL" id="TGN39953.1"/>
    </source>
</evidence>
<evidence type="ECO:0000313" key="3">
    <source>
        <dbReference type="Proteomes" id="UP000298325"/>
    </source>
</evidence>
<keyword evidence="1" id="KW-0812">Transmembrane</keyword>
<dbReference type="Proteomes" id="UP000298325">
    <property type="component" value="Unassembled WGS sequence"/>
</dbReference>
<reference evidence="2 3" key="1">
    <citation type="submission" date="2019-04" db="EMBL/GenBank/DDBJ databases">
        <authorList>
            <person name="Park S."/>
            <person name="Yoon J.-H."/>
        </authorList>
    </citation>
    <scope>NUCLEOTIDE SEQUENCE [LARGE SCALE GENOMIC DNA]</scope>
    <source>
        <strain evidence="2 3">HJM-18</strain>
    </source>
</reference>
<protein>
    <submittedName>
        <fullName evidence="2">Uncharacterized protein</fullName>
    </submittedName>
</protein>
<organism evidence="2 3">
    <name type="scientific">Marinobacter confluentis</name>
    <dbReference type="NCBI Taxonomy" id="1697557"/>
    <lineage>
        <taxon>Bacteria</taxon>
        <taxon>Pseudomonadati</taxon>
        <taxon>Pseudomonadota</taxon>
        <taxon>Gammaproteobacteria</taxon>
        <taxon>Pseudomonadales</taxon>
        <taxon>Marinobacteraceae</taxon>
        <taxon>Marinobacter</taxon>
    </lineage>
</organism>
<evidence type="ECO:0000256" key="1">
    <source>
        <dbReference type="SAM" id="Phobius"/>
    </source>
</evidence>
<gene>
    <name evidence="2" type="ORF">E5Q11_06560</name>
</gene>
<dbReference type="OrthoDB" id="9963394at2"/>
<sequence>MESPAKRQLTIVDLPYRIENFPLIEKLKSRQKTGEFFNVAGIVIAIIGGLIFIAGPSSIRVGWDGPSLWEILLLNPGIILSLGVMCMFIAGHIVPPVLQEIDTFIADNFTLIDDEGNSSLEGVIQGEIEADGDLNLIFVPTIDRAMAEQGV</sequence>
<keyword evidence="1" id="KW-1133">Transmembrane helix</keyword>
<dbReference type="EMBL" id="SRPF01000002">
    <property type="protein sequence ID" value="TGN39953.1"/>
    <property type="molecule type" value="Genomic_DNA"/>
</dbReference>
<feature type="transmembrane region" description="Helical" evidence="1">
    <location>
        <begin position="71"/>
        <end position="94"/>
    </location>
</feature>
<proteinExistence type="predicted"/>
<keyword evidence="1" id="KW-0472">Membrane</keyword>
<accession>A0A4Z1C8N9</accession>
<feature type="transmembrane region" description="Helical" evidence="1">
    <location>
        <begin position="36"/>
        <end position="59"/>
    </location>
</feature>
<dbReference type="AlphaFoldDB" id="A0A4Z1C8N9"/>
<keyword evidence="3" id="KW-1185">Reference proteome</keyword>